<dbReference type="CDD" id="cd00593">
    <property type="entry name" value="RIBOc"/>
    <property type="match status" value="1"/>
</dbReference>
<comment type="function">
    <text evidence="6">Involved in correct processing of both the 5' and 3' ends of 23S rRNA precursor. Processes 30S rRNA precursor transcript even in absence of ribonuclease 3 (Rnc); Rnc processes 30S rRNA into smaller rRNA precursors.</text>
</comment>
<keyword evidence="6" id="KW-0694">RNA-binding</keyword>
<dbReference type="GO" id="GO:0019843">
    <property type="term" value="F:rRNA binding"/>
    <property type="evidence" value="ECO:0007669"/>
    <property type="project" value="UniProtKB-UniRule"/>
</dbReference>
<dbReference type="HAMAP" id="MF_01468">
    <property type="entry name" value="RNase_Mini_III"/>
    <property type="match status" value="1"/>
</dbReference>
<dbReference type="EMBL" id="CZBP01000012">
    <property type="protein sequence ID" value="CUQ06252.1"/>
    <property type="molecule type" value="Genomic_DNA"/>
</dbReference>
<dbReference type="Gene3D" id="1.10.1520.10">
    <property type="entry name" value="Ribonuclease III domain"/>
    <property type="match status" value="1"/>
</dbReference>
<comment type="subcellular location">
    <subcellularLocation>
        <location evidence="6">Cytoplasm</location>
    </subcellularLocation>
</comment>
<protein>
    <recommendedName>
        <fullName evidence="6">Mini-ribonuclease 3</fullName>
        <shortName evidence="6">Mini-3</shortName>
        <shortName evidence="6">Mini-RNase 3</shortName>
        <ecNumber evidence="6">3.1.26.-</ecNumber>
    </recommendedName>
    <alternativeName>
        <fullName evidence="6">Mini-RNase III</fullName>
        <shortName evidence="6">Mini-III</shortName>
    </alternativeName>
</protein>
<accession>A0A173WQC0</accession>
<evidence type="ECO:0000256" key="4">
    <source>
        <dbReference type="ARBA" id="ARBA00022759"/>
    </source>
</evidence>
<dbReference type="EMBL" id="CYZP01000001">
    <property type="protein sequence ID" value="CUN41703.1"/>
    <property type="molecule type" value="Genomic_DNA"/>
</dbReference>
<organism evidence="8 10">
    <name type="scientific">Blautia obeum</name>
    <dbReference type="NCBI Taxonomy" id="40520"/>
    <lineage>
        <taxon>Bacteria</taxon>
        <taxon>Bacillati</taxon>
        <taxon>Bacillota</taxon>
        <taxon>Clostridia</taxon>
        <taxon>Lachnospirales</taxon>
        <taxon>Lachnospiraceae</taxon>
        <taxon>Blautia</taxon>
    </lineage>
</organism>
<keyword evidence="6" id="KW-0963">Cytoplasm</keyword>
<dbReference type="RefSeq" id="WP_008705523.1">
    <property type="nucleotide sequence ID" value="NZ_CYZP01000001.1"/>
</dbReference>
<dbReference type="GO" id="GO:0004525">
    <property type="term" value="F:ribonuclease III activity"/>
    <property type="evidence" value="ECO:0007669"/>
    <property type="project" value="InterPro"/>
</dbReference>
<comment type="similarity">
    <text evidence="6">Belongs to the MrnC RNase family.</text>
</comment>
<evidence type="ECO:0000256" key="6">
    <source>
        <dbReference type="HAMAP-Rule" id="MF_01468"/>
    </source>
</evidence>
<dbReference type="GO" id="GO:0005737">
    <property type="term" value="C:cytoplasm"/>
    <property type="evidence" value="ECO:0007669"/>
    <property type="project" value="UniProtKB-SubCell"/>
</dbReference>
<comment type="subunit">
    <text evidence="6">Homodimer.</text>
</comment>
<evidence type="ECO:0000256" key="5">
    <source>
        <dbReference type="ARBA" id="ARBA00022801"/>
    </source>
</evidence>
<dbReference type="InterPro" id="IPR008226">
    <property type="entry name" value="Mini3_fam"/>
</dbReference>
<reference evidence="10 11" key="1">
    <citation type="submission" date="2015-09" db="EMBL/GenBank/DDBJ databases">
        <authorList>
            <consortium name="Pathogen Informatics"/>
        </authorList>
    </citation>
    <scope>NUCLEOTIDE SEQUENCE [LARGE SCALE GENOMIC DNA]</scope>
    <source>
        <strain evidence="8 10">2789STDY5834861</strain>
        <strain evidence="9 11">2789STDY5834957</strain>
    </source>
</reference>
<evidence type="ECO:0000256" key="3">
    <source>
        <dbReference type="ARBA" id="ARBA00022722"/>
    </source>
</evidence>
<name>A0A173WQC0_9FIRM</name>
<sequence>METSLNDMSGTNGLNEENLSSLKGMLHQLFHLEDKDLRTYSPLTLAYIGDGVYELVIRTILVKKGNCPVNQLHRKASSLVKAGTQSSMMEVIEPMLTEEEHSVYRRGRNAHSPTMAKHATMADYRRATGFEALMGYLYLKDDFSRIIELVRAGIGEDKI</sequence>
<dbReference type="PANTHER" id="PTHR34276:SF1">
    <property type="entry name" value="MINI-RIBONUCLEASE 3"/>
    <property type="match status" value="1"/>
</dbReference>
<proteinExistence type="inferred from homology"/>
<keyword evidence="5 6" id="KW-0378">Hydrolase</keyword>
<evidence type="ECO:0000256" key="2">
    <source>
        <dbReference type="ARBA" id="ARBA00022552"/>
    </source>
</evidence>
<dbReference type="AlphaFoldDB" id="A0A173WQC0"/>
<dbReference type="EC" id="3.1.26.-" evidence="6"/>
<evidence type="ECO:0000313" key="10">
    <source>
        <dbReference type="Proteomes" id="UP000095645"/>
    </source>
</evidence>
<evidence type="ECO:0000313" key="11">
    <source>
        <dbReference type="Proteomes" id="UP000095762"/>
    </source>
</evidence>
<comment type="cofactor">
    <cofactor evidence="6">
        <name>Mg(2+)</name>
        <dbReference type="ChEBI" id="CHEBI:18420"/>
    </cofactor>
</comment>
<dbReference type="PANTHER" id="PTHR34276">
    <property type="entry name" value="MINI-RIBONUCLEASE 3"/>
    <property type="match status" value="1"/>
</dbReference>
<dbReference type="InterPro" id="IPR000999">
    <property type="entry name" value="RNase_III_dom"/>
</dbReference>
<dbReference type="Proteomes" id="UP000095762">
    <property type="component" value="Unassembled WGS sequence"/>
</dbReference>
<evidence type="ECO:0000259" key="7">
    <source>
        <dbReference type="SMART" id="SM00535"/>
    </source>
</evidence>
<keyword evidence="1 6" id="KW-0690">Ribosome biogenesis</keyword>
<evidence type="ECO:0000313" key="8">
    <source>
        <dbReference type="EMBL" id="CUN41703.1"/>
    </source>
</evidence>
<dbReference type="SUPFAM" id="SSF69065">
    <property type="entry name" value="RNase III domain-like"/>
    <property type="match status" value="1"/>
</dbReference>
<dbReference type="SMART" id="SM00535">
    <property type="entry name" value="RIBOc"/>
    <property type="match status" value="1"/>
</dbReference>
<keyword evidence="4 6" id="KW-0255">Endonuclease</keyword>
<dbReference type="Pfam" id="PF00636">
    <property type="entry name" value="Ribonuclease_3"/>
    <property type="match status" value="1"/>
</dbReference>
<keyword evidence="6" id="KW-0699">rRNA-binding</keyword>
<keyword evidence="2 6" id="KW-0698">rRNA processing</keyword>
<evidence type="ECO:0000256" key="1">
    <source>
        <dbReference type="ARBA" id="ARBA00022517"/>
    </source>
</evidence>
<dbReference type="GO" id="GO:0006364">
    <property type="term" value="P:rRNA processing"/>
    <property type="evidence" value="ECO:0007669"/>
    <property type="project" value="UniProtKB-UniRule"/>
</dbReference>
<dbReference type="Proteomes" id="UP000095645">
    <property type="component" value="Unassembled WGS sequence"/>
</dbReference>
<keyword evidence="6" id="KW-0460">Magnesium</keyword>
<gene>
    <name evidence="6 8" type="primary">mrnC</name>
    <name evidence="8" type="ORF">ERS852476_00039</name>
    <name evidence="9" type="ORF">ERS852569_01784</name>
</gene>
<feature type="active site" evidence="6">
    <location>
        <position position="50"/>
    </location>
</feature>
<feature type="domain" description="RNase III" evidence="7">
    <location>
        <begin position="24"/>
        <end position="159"/>
    </location>
</feature>
<evidence type="ECO:0000313" key="9">
    <source>
        <dbReference type="EMBL" id="CUQ06252.1"/>
    </source>
</evidence>
<dbReference type="InterPro" id="IPR036389">
    <property type="entry name" value="RNase_III_sf"/>
</dbReference>
<keyword evidence="3 6" id="KW-0540">Nuclease</keyword>